<keyword evidence="2" id="KW-1185">Reference proteome</keyword>
<gene>
    <name evidence="1" type="ORF">SAMN04490195_2171</name>
</gene>
<dbReference type="AlphaFoldDB" id="A0A1H1EFY8"/>
<evidence type="ECO:0000313" key="2">
    <source>
        <dbReference type="Proteomes" id="UP000199570"/>
    </source>
</evidence>
<proteinExistence type="predicted"/>
<evidence type="ECO:0000313" key="1">
    <source>
        <dbReference type="EMBL" id="SDQ87359.1"/>
    </source>
</evidence>
<organism evidence="1 2">
    <name type="scientific">Pseudomonas moorei</name>
    <dbReference type="NCBI Taxonomy" id="395599"/>
    <lineage>
        <taxon>Bacteria</taxon>
        <taxon>Pseudomonadati</taxon>
        <taxon>Pseudomonadota</taxon>
        <taxon>Gammaproteobacteria</taxon>
        <taxon>Pseudomonadales</taxon>
        <taxon>Pseudomonadaceae</taxon>
        <taxon>Pseudomonas</taxon>
    </lineage>
</organism>
<name>A0A1H1EFY8_9PSED</name>
<dbReference type="Proteomes" id="UP000199570">
    <property type="component" value="Unassembled WGS sequence"/>
</dbReference>
<reference evidence="2" key="1">
    <citation type="submission" date="2016-10" db="EMBL/GenBank/DDBJ databases">
        <authorList>
            <person name="Varghese N."/>
            <person name="Submissions S."/>
        </authorList>
    </citation>
    <scope>NUCLEOTIDE SEQUENCE [LARGE SCALE GENOMIC DNA]</scope>
    <source>
        <strain evidence="2">BS3775</strain>
    </source>
</reference>
<dbReference type="EMBL" id="FNKJ01000003">
    <property type="protein sequence ID" value="SDQ87359.1"/>
    <property type="molecule type" value="Genomic_DNA"/>
</dbReference>
<accession>A0A1H1EFY8</accession>
<sequence>MHTTATLHIHPAAADPIRIFEIRRLARECGCAFVPAKPKLKARTAPAPFAPNGGGQAA</sequence>
<protein>
    <submittedName>
        <fullName evidence="1">Uncharacterized protein</fullName>
    </submittedName>
</protein>